<dbReference type="Proteomes" id="UP000663872">
    <property type="component" value="Unassembled WGS sequence"/>
</dbReference>
<comment type="caution">
    <text evidence="2">The sequence shown here is derived from an EMBL/GenBank/DDBJ whole genome shotgun (WGS) entry which is preliminary data.</text>
</comment>
<sequence length="133" mass="15013">MSSDSVSYLDHGGQLRLQALNDDVIESELNKMLPAVSNNALDYHLTHDDAHWPKIIGNKDFSFPLTPAIPPQLCLLIKNVDLRIDFDDISPQSGFEENIYGEKKLHIRHEGSFGRLDTLRAELFDEIEPGVDI</sequence>
<evidence type="ECO:0000313" key="5">
    <source>
        <dbReference type="EMBL" id="CAF4521150.1"/>
    </source>
</evidence>
<gene>
    <name evidence="1" type="ORF">FME351_LOCUS10652</name>
    <name evidence="2" type="ORF">FME351_LOCUS10659</name>
    <name evidence="3" type="ORF">GRG538_LOCUS17217</name>
    <name evidence="6" type="ORF">QYT958_LOCUS27774</name>
    <name evidence="4" type="ORF">TSG867_LOCUS22576</name>
    <name evidence="5" type="ORF">TSG867_LOCUS22581</name>
</gene>
<name>A0A818BP67_9BILA</name>
<evidence type="ECO:0000313" key="6">
    <source>
        <dbReference type="EMBL" id="CAF4859050.1"/>
    </source>
</evidence>
<evidence type="ECO:0000313" key="7">
    <source>
        <dbReference type="Proteomes" id="UP000663869"/>
    </source>
</evidence>
<dbReference type="EMBL" id="CAJOBQ010001857">
    <property type="protein sequence ID" value="CAF4521150.1"/>
    <property type="molecule type" value="Genomic_DNA"/>
</dbReference>
<dbReference type="EMBL" id="CAJNYT010002804">
    <property type="protein sequence ID" value="CAF3494745.1"/>
    <property type="molecule type" value="Genomic_DNA"/>
</dbReference>
<organism evidence="2 7">
    <name type="scientific">Rotaria socialis</name>
    <dbReference type="NCBI Taxonomy" id="392032"/>
    <lineage>
        <taxon>Eukaryota</taxon>
        <taxon>Metazoa</taxon>
        <taxon>Spiralia</taxon>
        <taxon>Gnathifera</taxon>
        <taxon>Rotifera</taxon>
        <taxon>Eurotatoria</taxon>
        <taxon>Bdelloidea</taxon>
        <taxon>Philodinida</taxon>
        <taxon>Philodinidae</taxon>
        <taxon>Rotaria</taxon>
    </lineage>
</organism>
<dbReference type="Proteomes" id="UP000663869">
    <property type="component" value="Unassembled WGS sequence"/>
</dbReference>
<reference evidence="2" key="1">
    <citation type="submission" date="2021-02" db="EMBL/GenBank/DDBJ databases">
        <authorList>
            <person name="Nowell W R."/>
        </authorList>
    </citation>
    <scope>NUCLEOTIDE SEQUENCE</scope>
</reference>
<dbReference type="Proteomes" id="UP000663862">
    <property type="component" value="Unassembled WGS sequence"/>
</dbReference>
<dbReference type="EMBL" id="CAJOBQ010001857">
    <property type="protein sequence ID" value="CAF4521087.1"/>
    <property type="molecule type" value="Genomic_DNA"/>
</dbReference>
<dbReference type="EMBL" id="CAJNYU010001174">
    <property type="protein sequence ID" value="CAF3418267.1"/>
    <property type="molecule type" value="Genomic_DNA"/>
</dbReference>
<evidence type="ECO:0000313" key="1">
    <source>
        <dbReference type="EMBL" id="CAF3418198.1"/>
    </source>
</evidence>
<protein>
    <submittedName>
        <fullName evidence="2">Uncharacterized protein</fullName>
    </submittedName>
</protein>
<evidence type="ECO:0000313" key="3">
    <source>
        <dbReference type="EMBL" id="CAF3494745.1"/>
    </source>
</evidence>
<dbReference type="EMBL" id="CAJOBR010007217">
    <property type="protein sequence ID" value="CAF4859050.1"/>
    <property type="molecule type" value="Genomic_DNA"/>
</dbReference>
<evidence type="ECO:0000313" key="4">
    <source>
        <dbReference type="EMBL" id="CAF4521087.1"/>
    </source>
</evidence>
<dbReference type="Proteomes" id="UP000663848">
    <property type="component" value="Unassembled WGS sequence"/>
</dbReference>
<evidence type="ECO:0000313" key="2">
    <source>
        <dbReference type="EMBL" id="CAF3418267.1"/>
    </source>
</evidence>
<dbReference type="EMBL" id="CAJNYU010001174">
    <property type="protein sequence ID" value="CAF3418198.1"/>
    <property type="molecule type" value="Genomic_DNA"/>
</dbReference>
<proteinExistence type="predicted"/>
<accession>A0A818BP67</accession>
<dbReference type="AlphaFoldDB" id="A0A818BP67"/>